<dbReference type="Proteomes" id="UP000189462">
    <property type="component" value="Unassembled WGS sequence"/>
</dbReference>
<dbReference type="OrthoDB" id="5784131at2"/>
<comment type="caution">
    <text evidence="1">The sequence shown here is derived from an EMBL/GenBank/DDBJ whole genome shotgun (WGS) entry which is preliminary data.</text>
</comment>
<organism evidence="1 2">
    <name type="scientific">Thioalkalivibrio denitrificans</name>
    <dbReference type="NCBI Taxonomy" id="108003"/>
    <lineage>
        <taxon>Bacteria</taxon>
        <taxon>Pseudomonadati</taxon>
        <taxon>Pseudomonadota</taxon>
        <taxon>Gammaproteobacteria</taxon>
        <taxon>Chromatiales</taxon>
        <taxon>Ectothiorhodospiraceae</taxon>
        <taxon>Thioalkalivibrio</taxon>
    </lineage>
</organism>
<dbReference type="RefSeq" id="WP_077277310.1">
    <property type="nucleotide sequence ID" value="NZ_MVBK01000005.1"/>
</dbReference>
<reference evidence="1 2" key="1">
    <citation type="submission" date="2017-02" db="EMBL/GenBank/DDBJ databases">
        <title>Genomic diversity within the haloalkaliphilic genus Thioalkalivibrio.</title>
        <authorList>
            <person name="Ahn A.-C."/>
            <person name="Meier-Kolthoff J."/>
            <person name="Overmars L."/>
            <person name="Richter M."/>
            <person name="Woyke T."/>
            <person name="Sorokin D.Y."/>
            <person name="Muyzer G."/>
        </authorList>
    </citation>
    <scope>NUCLEOTIDE SEQUENCE [LARGE SCALE GENOMIC DNA]</scope>
    <source>
        <strain evidence="1 2">ALJD</strain>
    </source>
</reference>
<dbReference type="AlphaFoldDB" id="A0A1V3NU82"/>
<proteinExistence type="predicted"/>
<name>A0A1V3NU82_9GAMM</name>
<dbReference type="STRING" id="108003.B1C78_01175"/>
<accession>A0A1V3NU82</accession>
<keyword evidence="2" id="KW-1185">Reference proteome</keyword>
<evidence type="ECO:0000313" key="1">
    <source>
        <dbReference type="EMBL" id="OOG28677.1"/>
    </source>
</evidence>
<evidence type="ECO:0000313" key="2">
    <source>
        <dbReference type="Proteomes" id="UP000189462"/>
    </source>
</evidence>
<protein>
    <submittedName>
        <fullName evidence="1">Uncharacterized protein</fullName>
    </submittedName>
</protein>
<dbReference type="EMBL" id="MVBK01000005">
    <property type="protein sequence ID" value="OOG28677.1"/>
    <property type="molecule type" value="Genomic_DNA"/>
</dbReference>
<gene>
    <name evidence="1" type="ORF">B1C78_01175</name>
</gene>
<sequence length="109" mass="12039">MPSTLPFRYTSPTGERFELDFRLHPDTVSAMRVSQLLDRLLETLDQEIGVLGDTANGDVLQALTMALAVRAGLIHADQQLTGRLCDDLLRRSLASLSEARRHHALSGRA</sequence>